<protein>
    <submittedName>
        <fullName evidence="1">Uncharacterized protein</fullName>
    </submittedName>
</protein>
<sequence length="87" mass="9580">MSLRNSEVTGKPIQNQSAYILEYVAPSEARKDAPQGPRVEVIFGEVLVNLDVAPNLPAMIDAVDVKLRSLDLCQVEMSEHTRSAVEE</sequence>
<accession>A0AAN7ZBM5</accession>
<name>A0AAN7ZBM5_9PEZI</name>
<organism evidence="1 2">
    <name type="scientific">Xylaria bambusicola</name>
    <dbReference type="NCBI Taxonomy" id="326684"/>
    <lineage>
        <taxon>Eukaryota</taxon>
        <taxon>Fungi</taxon>
        <taxon>Dikarya</taxon>
        <taxon>Ascomycota</taxon>
        <taxon>Pezizomycotina</taxon>
        <taxon>Sordariomycetes</taxon>
        <taxon>Xylariomycetidae</taxon>
        <taxon>Xylariales</taxon>
        <taxon>Xylariaceae</taxon>
        <taxon>Xylaria</taxon>
    </lineage>
</organism>
<dbReference type="AlphaFoldDB" id="A0AAN7ZBM5"/>
<evidence type="ECO:0000313" key="2">
    <source>
        <dbReference type="Proteomes" id="UP001305414"/>
    </source>
</evidence>
<dbReference type="Proteomes" id="UP001305414">
    <property type="component" value="Unassembled WGS sequence"/>
</dbReference>
<comment type="caution">
    <text evidence="1">The sequence shown here is derived from an EMBL/GenBank/DDBJ whole genome shotgun (WGS) entry which is preliminary data.</text>
</comment>
<proteinExistence type="predicted"/>
<reference evidence="1 2" key="1">
    <citation type="submission" date="2023-10" db="EMBL/GenBank/DDBJ databases">
        <title>Draft genome sequence of Xylaria bambusicola isolate GMP-LS, the root and basal stem rot pathogen of sugarcane in Indonesia.</title>
        <authorList>
            <person name="Selvaraj P."/>
            <person name="Muralishankar V."/>
            <person name="Muruganantham S."/>
            <person name="Sp S."/>
            <person name="Haryani S."/>
            <person name="Lau K.J.X."/>
            <person name="Naqvi N.I."/>
        </authorList>
    </citation>
    <scope>NUCLEOTIDE SEQUENCE [LARGE SCALE GENOMIC DNA]</scope>
    <source>
        <strain evidence="1">GMP-LS</strain>
    </source>
</reference>
<keyword evidence="2" id="KW-1185">Reference proteome</keyword>
<evidence type="ECO:0000313" key="1">
    <source>
        <dbReference type="EMBL" id="KAK5633246.1"/>
    </source>
</evidence>
<gene>
    <name evidence="1" type="ORF">RRF57_008960</name>
</gene>
<dbReference type="EMBL" id="JAWHQM010000031">
    <property type="protein sequence ID" value="KAK5633246.1"/>
    <property type="molecule type" value="Genomic_DNA"/>
</dbReference>